<evidence type="ECO:0000256" key="8">
    <source>
        <dbReference type="ARBA" id="ARBA00022801"/>
    </source>
</evidence>
<dbReference type="GO" id="GO:0006508">
    <property type="term" value="P:proteolysis"/>
    <property type="evidence" value="ECO:0007669"/>
    <property type="project" value="UniProtKB-KW"/>
</dbReference>
<evidence type="ECO:0000256" key="12">
    <source>
        <dbReference type="ARBA" id="ARBA00023136"/>
    </source>
</evidence>
<accession>A0ABT6ZIP2</accession>
<feature type="transmembrane region" description="Helical" evidence="13">
    <location>
        <begin position="7"/>
        <end position="25"/>
    </location>
</feature>
<evidence type="ECO:0000256" key="10">
    <source>
        <dbReference type="ARBA" id="ARBA00022989"/>
    </source>
</evidence>
<protein>
    <submittedName>
        <fullName evidence="15">Site-2 protease family protein</fullName>
    </submittedName>
</protein>
<dbReference type="Proteomes" id="UP001431693">
    <property type="component" value="Unassembled WGS sequence"/>
</dbReference>
<keyword evidence="9" id="KW-0862">Zinc</keyword>
<evidence type="ECO:0000259" key="14">
    <source>
        <dbReference type="Pfam" id="PF02163"/>
    </source>
</evidence>
<feature type="transmembrane region" description="Helical" evidence="13">
    <location>
        <begin position="181"/>
        <end position="199"/>
    </location>
</feature>
<dbReference type="GO" id="GO:0008233">
    <property type="term" value="F:peptidase activity"/>
    <property type="evidence" value="ECO:0007669"/>
    <property type="project" value="UniProtKB-KW"/>
</dbReference>
<evidence type="ECO:0000256" key="7">
    <source>
        <dbReference type="ARBA" id="ARBA00022723"/>
    </source>
</evidence>
<organism evidence="15 16">
    <name type="scientific">Kribbibacterium absianum</name>
    <dbReference type="NCBI Taxonomy" id="3044210"/>
    <lineage>
        <taxon>Bacteria</taxon>
        <taxon>Bacillati</taxon>
        <taxon>Actinomycetota</taxon>
        <taxon>Coriobacteriia</taxon>
        <taxon>Coriobacteriales</taxon>
        <taxon>Kribbibacteriaceae</taxon>
        <taxon>Kribbibacterium</taxon>
    </lineage>
</organism>
<keyword evidence="6 13" id="KW-0812">Transmembrane</keyword>
<dbReference type="InterPro" id="IPR052348">
    <property type="entry name" value="Metallopeptidase_M50B"/>
</dbReference>
<keyword evidence="16" id="KW-1185">Reference proteome</keyword>
<feature type="transmembrane region" description="Helical" evidence="13">
    <location>
        <begin position="57"/>
        <end position="75"/>
    </location>
</feature>
<feature type="transmembrane region" description="Helical" evidence="13">
    <location>
        <begin position="96"/>
        <end position="121"/>
    </location>
</feature>
<evidence type="ECO:0000256" key="5">
    <source>
        <dbReference type="ARBA" id="ARBA00022670"/>
    </source>
</evidence>
<keyword evidence="5 15" id="KW-0645">Protease</keyword>
<dbReference type="InterPro" id="IPR044537">
    <property type="entry name" value="Rip2-like"/>
</dbReference>
<evidence type="ECO:0000256" key="6">
    <source>
        <dbReference type="ARBA" id="ARBA00022692"/>
    </source>
</evidence>
<dbReference type="InterPro" id="IPR008915">
    <property type="entry name" value="Peptidase_M50"/>
</dbReference>
<evidence type="ECO:0000256" key="1">
    <source>
        <dbReference type="ARBA" id="ARBA00001947"/>
    </source>
</evidence>
<dbReference type="PANTHER" id="PTHR35864:SF1">
    <property type="entry name" value="ZINC METALLOPROTEASE YWHC-RELATED"/>
    <property type="match status" value="1"/>
</dbReference>
<gene>
    <name evidence="15" type="ORF">QJ043_02355</name>
</gene>
<dbReference type="PANTHER" id="PTHR35864">
    <property type="entry name" value="ZINC METALLOPROTEASE MJ0611-RELATED"/>
    <property type="match status" value="1"/>
</dbReference>
<keyword evidence="11" id="KW-0482">Metalloprotease</keyword>
<keyword evidence="12 13" id="KW-0472">Membrane</keyword>
<keyword evidence="4" id="KW-1003">Cell membrane</keyword>
<keyword evidence="8" id="KW-0378">Hydrolase</keyword>
<evidence type="ECO:0000313" key="16">
    <source>
        <dbReference type="Proteomes" id="UP001431693"/>
    </source>
</evidence>
<comment type="similarity">
    <text evidence="3">Belongs to the peptidase M50B family.</text>
</comment>
<keyword evidence="7" id="KW-0479">Metal-binding</keyword>
<comment type="subcellular location">
    <subcellularLocation>
        <location evidence="2">Cell membrane</location>
        <topology evidence="2">Multi-pass membrane protein</topology>
    </subcellularLocation>
</comment>
<keyword evidence="10 13" id="KW-1133">Transmembrane helix</keyword>
<proteinExistence type="inferred from homology"/>
<dbReference type="CDD" id="cd06158">
    <property type="entry name" value="S2P-M50_like_1"/>
    <property type="match status" value="1"/>
</dbReference>
<evidence type="ECO:0000256" key="9">
    <source>
        <dbReference type="ARBA" id="ARBA00022833"/>
    </source>
</evidence>
<feature type="transmembrane region" description="Helical" evidence="13">
    <location>
        <begin position="141"/>
        <end position="160"/>
    </location>
</feature>
<name>A0ABT6ZIP2_9ACTN</name>
<evidence type="ECO:0000256" key="13">
    <source>
        <dbReference type="SAM" id="Phobius"/>
    </source>
</evidence>
<dbReference type="RefSeq" id="WP_283712562.1">
    <property type="nucleotide sequence ID" value="NZ_JASJEW010000001.1"/>
</dbReference>
<evidence type="ECO:0000256" key="3">
    <source>
        <dbReference type="ARBA" id="ARBA00007931"/>
    </source>
</evidence>
<dbReference type="Pfam" id="PF02163">
    <property type="entry name" value="Peptidase_M50"/>
    <property type="match status" value="1"/>
</dbReference>
<evidence type="ECO:0000256" key="11">
    <source>
        <dbReference type="ARBA" id="ARBA00023049"/>
    </source>
</evidence>
<evidence type="ECO:0000256" key="2">
    <source>
        <dbReference type="ARBA" id="ARBA00004651"/>
    </source>
</evidence>
<sequence length="233" mass="25812">MSLTPTYFVNIAVSVAVVMWAATLHEVAHGYVAYRCGDPTAKNAGRLTLNPLKHLDLFGSVILPLVMALLGGPVFGYAKPVPYNPNNLRHRRRDEVLVAMAGPASNLLQALLGMVVWRIWLQADPAFLLASSGAGYWVCDVLTLYVWVNLILCFFNLIPLPPLDGSHLIAFFLHGRALDGYYKLSQYSMPLLIVLLYLLPDFLHVDPLGVYFNATAGSLYDLMMYTNLPWGLS</sequence>
<evidence type="ECO:0000256" key="4">
    <source>
        <dbReference type="ARBA" id="ARBA00022475"/>
    </source>
</evidence>
<comment type="caution">
    <text evidence="15">The sequence shown here is derived from an EMBL/GenBank/DDBJ whole genome shotgun (WGS) entry which is preliminary data.</text>
</comment>
<feature type="domain" description="Peptidase M50" evidence="14">
    <location>
        <begin position="139"/>
        <end position="182"/>
    </location>
</feature>
<comment type="cofactor">
    <cofactor evidence="1">
        <name>Zn(2+)</name>
        <dbReference type="ChEBI" id="CHEBI:29105"/>
    </cofactor>
</comment>
<evidence type="ECO:0000313" key="15">
    <source>
        <dbReference type="EMBL" id="MDJ1128925.1"/>
    </source>
</evidence>
<dbReference type="EMBL" id="JASJEX010000001">
    <property type="protein sequence ID" value="MDJ1128925.1"/>
    <property type="molecule type" value="Genomic_DNA"/>
</dbReference>
<reference evidence="15" key="1">
    <citation type="submission" date="2023-05" db="EMBL/GenBank/DDBJ databases">
        <title>[olsenella] sp. nov., isolated from a pig farm feces dump.</title>
        <authorList>
            <person name="Chang Y.-H."/>
        </authorList>
    </citation>
    <scope>NUCLEOTIDE SEQUENCE</scope>
    <source>
        <strain evidence="15">YH-ols2217</strain>
    </source>
</reference>